<dbReference type="Pfam" id="PF01636">
    <property type="entry name" value="APH"/>
    <property type="match status" value="1"/>
</dbReference>
<dbReference type="Gene3D" id="3.90.1200.10">
    <property type="match status" value="1"/>
</dbReference>
<dbReference type="Proteomes" id="UP000595095">
    <property type="component" value="Chromosome"/>
</dbReference>
<keyword evidence="2" id="KW-0808">Transferase</keyword>
<keyword evidence="3" id="KW-1185">Reference proteome</keyword>
<proteinExistence type="predicted"/>
<dbReference type="RefSeq" id="WP_195809965.1">
    <property type="nucleotide sequence ID" value="NZ_CP064795.1"/>
</dbReference>
<organism evidence="2 3">
    <name type="scientific">Salinimonas marina</name>
    <dbReference type="NCBI Taxonomy" id="2785918"/>
    <lineage>
        <taxon>Bacteria</taxon>
        <taxon>Pseudomonadati</taxon>
        <taxon>Pseudomonadota</taxon>
        <taxon>Gammaproteobacteria</taxon>
        <taxon>Alteromonadales</taxon>
        <taxon>Alteromonadaceae</taxon>
        <taxon>Alteromonas/Salinimonas group</taxon>
        <taxon>Salinimonas</taxon>
    </lineage>
</organism>
<dbReference type="InterPro" id="IPR011009">
    <property type="entry name" value="Kinase-like_dom_sf"/>
</dbReference>
<dbReference type="KEGG" id="smaa:IT774_11945"/>
<protein>
    <submittedName>
        <fullName evidence="2">Phosphotransferase</fullName>
    </submittedName>
</protein>
<dbReference type="PANTHER" id="PTHR22603:SF93">
    <property type="entry name" value="RE24176P"/>
    <property type="match status" value="1"/>
</dbReference>
<dbReference type="GO" id="GO:0004103">
    <property type="term" value="F:choline kinase activity"/>
    <property type="evidence" value="ECO:0007669"/>
    <property type="project" value="TreeGrafter"/>
</dbReference>
<dbReference type="InterPro" id="IPR002575">
    <property type="entry name" value="Aminoglycoside_PTrfase"/>
</dbReference>
<evidence type="ECO:0000313" key="3">
    <source>
        <dbReference type="Proteomes" id="UP000595095"/>
    </source>
</evidence>
<dbReference type="Gene3D" id="3.30.200.20">
    <property type="entry name" value="Phosphorylase Kinase, domain 1"/>
    <property type="match status" value="1"/>
</dbReference>
<evidence type="ECO:0000313" key="2">
    <source>
        <dbReference type="EMBL" id="QPG04873.1"/>
    </source>
</evidence>
<name>A0A7S9DVS8_9ALTE</name>
<dbReference type="EMBL" id="CP064795">
    <property type="protein sequence ID" value="QPG04873.1"/>
    <property type="molecule type" value="Genomic_DNA"/>
</dbReference>
<accession>A0A7S9DVS8</accession>
<feature type="domain" description="Aminoglycoside phosphotransferase" evidence="1">
    <location>
        <begin position="18"/>
        <end position="217"/>
    </location>
</feature>
<dbReference type="GO" id="GO:0006646">
    <property type="term" value="P:phosphatidylethanolamine biosynthetic process"/>
    <property type="evidence" value="ECO:0007669"/>
    <property type="project" value="TreeGrafter"/>
</dbReference>
<dbReference type="PANTHER" id="PTHR22603">
    <property type="entry name" value="CHOLINE/ETHANOALAMINE KINASE"/>
    <property type="match status" value="1"/>
</dbReference>
<gene>
    <name evidence="2" type="ORF">IT774_11945</name>
</gene>
<evidence type="ECO:0000259" key="1">
    <source>
        <dbReference type="Pfam" id="PF01636"/>
    </source>
</evidence>
<reference evidence="2 3" key="1">
    <citation type="submission" date="2020-11" db="EMBL/GenBank/DDBJ databases">
        <title>Complete genome sequence for Salinimonas sp. strain G2-b.</title>
        <authorList>
            <person name="Park S.-J."/>
        </authorList>
    </citation>
    <scope>NUCLEOTIDE SEQUENCE [LARGE SCALE GENOMIC DNA]</scope>
    <source>
        <strain evidence="2 3">G2-b</strain>
    </source>
</reference>
<dbReference type="SUPFAM" id="SSF56112">
    <property type="entry name" value="Protein kinase-like (PK-like)"/>
    <property type="match status" value="1"/>
</dbReference>
<dbReference type="GO" id="GO:0005737">
    <property type="term" value="C:cytoplasm"/>
    <property type="evidence" value="ECO:0007669"/>
    <property type="project" value="TreeGrafter"/>
</dbReference>
<sequence length="256" mass="28582">MRIPEALTQALSLSNDATLTPLDGGAVNHIYKLEDKSRHLLVKWLGEDTFSGIDRKAQFHLQQQLAGCSIAPQPLWMSDDDHWWVEQFETRQPGVVTPALLGKVLAHIHQLPITGPYLNLPARLQHYFSLADLATDSELAMQASELIQRLKNHPDVAGDLVCGHNDLSAGHLLRLKPLMLIDWEYAGQVSRYFDIASCCAINQFESGQQQQLFQAYAQCSGIGLHHILEHVSFYQRVVGITEALWHAALKATSNAM</sequence>
<dbReference type="GO" id="GO:0004305">
    <property type="term" value="F:ethanolamine kinase activity"/>
    <property type="evidence" value="ECO:0007669"/>
    <property type="project" value="TreeGrafter"/>
</dbReference>
<dbReference type="AlphaFoldDB" id="A0A7S9DVS8"/>